<evidence type="ECO:0000313" key="2">
    <source>
        <dbReference type="Proteomes" id="UP001271007"/>
    </source>
</evidence>
<dbReference type="EMBL" id="JAWDJX010000038">
    <property type="protein sequence ID" value="KAK3049620.1"/>
    <property type="molecule type" value="Genomic_DNA"/>
</dbReference>
<reference evidence="1" key="1">
    <citation type="submission" date="2023-04" db="EMBL/GenBank/DDBJ databases">
        <title>Black Yeasts Isolated from many extreme environments.</title>
        <authorList>
            <person name="Coleine C."/>
            <person name="Stajich J.E."/>
            <person name="Selbmann L."/>
        </authorList>
    </citation>
    <scope>NUCLEOTIDE SEQUENCE</scope>
    <source>
        <strain evidence="1">CCFEE 5312</strain>
    </source>
</reference>
<organism evidence="1 2">
    <name type="scientific">Extremus antarcticus</name>
    <dbReference type="NCBI Taxonomy" id="702011"/>
    <lineage>
        <taxon>Eukaryota</taxon>
        <taxon>Fungi</taxon>
        <taxon>Dikarya</taxon>
        <taxon>Ascomycota</taxon>
        <taxon>Pezizomycotina</taxon>
        <taxon>Dothideomycetes</taxon>
        <taxon>Dothideomycetidae</taxon>
        <taxon>Mycosphaerellales</taxon>
        <taxon>Extremaceae</taxon>
        <taxon>Extremus</taxon>
    </lineage>
</organism>
<protein>
    <submittedName>
        <fullName evidence="1">Uncharacterized protein</fullName>
    </submittedName>
</protein>
<name>A0AAJ0D9C2_9PEZI</name>
<dbReference type="AlphaFoldDB" id="A0AAJ0D9C2"/>
<proteinExistence type="predicted"/>
<comment type="caution">
    <text evidence="1">The sequence shown here is derived from an EMBL/GenBank/DDBJ whole genome shotgun (WGS) entry which is preliminary data.</text>
</comment>
<evidence type="ECO:0000313" key="1">
    <source>
        <dbReference type="EMBL" id="KAK3049620.1"/>
    </source>
</evidence>
<gene>
    <name evidence="1" type="ORF">LTR09_009041</name>
</gene>
<accession>A0AAJ0D9C2</accession>
<dbReference type="Proteomes" id="UP001271007">
    <property type="component" value="Unassembled WGS sequence"/>
</dbReference>
<keyword evidence="2" id="KW-1185">Reference proteome</keyword>
<sequence length="215" mass="24804">MPASQEPSVFSVLQTCQLINNEAHLLFYAIQRLEFELYDNAPEHAEPVLHQPSTAQLAAMEKVTFTVKNMKCLPCAFVLLERCVNLKRLCLKFQDPILISEFNEPIVFEDFCERFEDEEAALRAGAKKLSKSLRTVRVLLRCVVNHTIPAEDQKTWKQAFGCLAREMSQQLWHAHQEAEFLKPTQLLSEKEGCVERWRITARLERLSGSNGRENR</sequence>